<organism evidence="2 3">
    <name type="scientific">Streptomyces cuspidosporus</name>
    <dbReference type="NCBI Taxonomy" id="66882"/>
    <lineage>
        <taxon>Bacteria</taxon>
        <taxon>Bacillati</taxon>
        <taxon>Actinomycetota</taxon>
        <taxon>Actinomycetes</taxon>
        <taxon>Kitasatosporales</taxon>
        <taxon>Streptomycetaceae</taxon>
        <taxon>Streptomyces</taxon>
    </lineage>
</organism>
<dbReference type="EMBL" id="BAAASD010000028">
    <property type="protein sequence ID" value="GAA2358603.1"/>
    <property type="molecule type" value="Genomic_DNA"/>
</dbReference>
<gene>
    <name evidence="2" type="ORF">GCM10010246_55480</name>
</gene>
<evidence type="ECO:0000313" key="3">
    <source>
        <dbReference type="Proteomes" id="UP001500253"/>
    </source>
</evidence>
<name>A0ABP5TPW3_9ACTN</name>
<proteinExistence type="predicted"/>
<evidence type="ECO:0000256" key="1">
    <source>
        <dbReference type="SAM" id="MobiDB-lite"/>
    </source>
</evidence>
<reference evidence="3" key="1">
    <citation type="journal article" date="2019" name="Int. J. Syst. Evol. Microbiol.">
        <title>The Global Catalogue of Microorganisms (GCM) 10K type strain sequencing project: providing services to taxonomists for standard genome sequencing and annotation.</title>
        <authorList>
            <consortium name="The Broad Institute Genomics Platform"/>
            <consortium name="The Broad Institute Genome Sequencing Center for Infectious Disease"/>
            <person name="Wu L."/>
            <person name="Ma J."/>
        </authorList>
    </citation>
    <scope>NUCLEOTIDE SEQUENCE [LARGE SCALE GENOMIC DNA]</scope>
    <source>
        <strain evidence="3">JCM 4316</strain>
    </source>
</reference>
<accession>A0ABP5TPW3</accession>
<feature type="compositionally biased region" description="Basic and acidic residues" evidence="1">
    <location>
        <begin position="63"/>
        <end position="80"/>
    </location>
</feature>
<sequence length="80" mass="8732">MKPGEARRRAAVRAPPFRYDMRLPVARTHNLTISISRQRTTGAAAKCGVSSTWAAGPVTRAPEPLKNKPLKTEPSAERPP</sequence>
<feature type="region of interest" description="Disordered" evidence="1">
    <location>
        <begin position="54"/>
        <end position="80"/>
    </location>
</feature>
<protein>
    <submittedName>
        <fullName evidence="2">Uncharacterized protein</fullName>
    </submittedName>
</protein>
<dbReference type="Proteomes" id="UP001500253">
    <property type="component" value="Unassembled WGS sequence"/>
</dbReference>
<comment type="caution">
    <text evidence="2">The sequence shown here is derived from an EMBL/GenBank/DDBJ whole genome shotgun (WGS) entry which is preliminary data.</text>
</comment>
<keyword evidence="3" id="KW-1185">Reference proteome</keyword>
<evidence type="ECO:0000313" key="2">
    <source>
        <dbReference type="EMBL" id="GAA2358603.1"/>
    </source>
</evidence>